<evidence type="ECO:0000313" key="2">
    <source>
        <dbReference type="EMBL" id="TQN63949.1"/>
    </source>
</evidence>
<reference evidence="2 3" key="1">
    <citation type="journal article" date="2019" name="Sci. Rep.">
        <title>Colletotrichum shisoi sp. nov., an anthracnose pathogen of Perilla frutescens in Japan: molecular phylogenetic, morphological and genomic evidence.</title>
        <authorList>
            <person name="Gan P."/>
            <person name="Tsushima A."/>
            <person name="Hiroyama R."/>
            <person name="Narusaka M."/>
            <person name="Takano Y."/>
            <person name="Narusaka Y."/>
            <person name="Kawaradani M."/>
            <person name="Damm U."/>
            <person name="Shirasu K."/>
        </authorList>
    </citation>
    <scope>NUCLEOTIDE SEQUENCE [LARGE SCALE GENOMIC DNA]</scope>
    <source>
        <strain evidence="2 3">PG-2018a</strain>
    </source>
</reference>
<sequence length="145" mass="16968">MSANVHLTRGTDGQLYYQDNHGHWHLYPSLNYSNPSSYVTNQQYSQDPNPPQNPTYPEGFAYDEERAEAGSFQGDPHESNEEARHASSSSRGRYDNRVAEYVEDQKRDRKHRDKPRDNTRTNRRKHKESTEKKLDDILKPFRSKG</sequence>
<dbReference type="EMBL" id="PUHP01003176">
    <property type="protein sequence ID" value="TQN63949.1"/>
    <property type="molecule type" value="Genomic_DNA"/>
</dbReference>
<evidence type="ECO:0000313" key="3">
    <source>
        <dbReference type="Proteomes" id="UP000326340"/>
    </source>
</evidence>
<comment type="caution">
    <text evidence="2">The sequence shown here is derived from an EMBL/GenBank/DDBJ whole genome shotgun (WGS) entry which is preliminary data.</text>
</comment>
<gene>
    <name evidence="2" type="ORF">CSHISOI_11467</name>
</gene>
<dbReference type="OrthoDB" id="4847122at2759"/>
<protein>
    <submittedName>
        <fullName evidence="2">Uncharacterized protein</fullName>
    </submittedName>
</protein>
<feature type="compositionally biased region" description="Basic and acidic residues" evidence="1">
    <location>
        <begin position="128"/>
        <end position="139"/>
    </location>
</feature>
<feature type="compositionally biased region" description="Basic and acidic residues" evidence="1">
    <location>
        <begin position="92"/>
        <end position="107"/>
    </location>
</feature>
<feature type="region of interest" description="Disordered" evidence="1">
    <location>
        <begin position="35"/>
        <end position="145"/>
    </location>
</feature>
<accession>A0A5Q4BBL3</accession>
<organism evidence="2 3">
    <name type="scientific">Colletotrichum shisoi</name>
    <dbReference type="NCBI Taxonomy" id="2078593"/>
    <lineage>
        <taxon>Eukaryota</taxon>
        <taxon>Fungi</taxon>
        <taxon>Dikarya</taxon>
        <taxon>Ascomycota</taxon>
        <taxon>Pezizomycotina</taxon>
        <taxon>Sordariomycetes</taxon>
        <taxon>Hypocreomycetidae</taxon>
        <taxon>Glomerellales</taxon>
        <taxon>Glomerellaceae</taxon>
        <taxon>Colletotrichum</taxon>
        <taxon>Colletotrichum destructivum species complex</taxon>
    </lineage>
</organism>
<dbReference type="AlphaFoldDB" id="A0A5Q4BBL3"/>
<dbReference type="Proteomes" id="UP000326340">
    <property type="component" value="Unassembled WGS sequence"/>
</dbReference>
<name>A0A5Q4BBL3_9PEZI</name>
<feature type="compositionally biased region" description="Basic and acidic residues" evidence="1">
    <location>
        <begin position="75"/>
        <end position="85"/>
    </location>
</feature>
<proteinExistence type="predicted"/>
<keyword evidence="3" id="KW-1185">Reference proteome</keyword>
<evidence type="ECO:0000256" key="1">
    <source>
        <dbReference type="SAM" id="MobiDB-lite"/>
    </source>
</evidence>